<dbReference type="Pfam" id="PF20415">
    <property type="entry name" value="DUF6699"/>
    <property type="match status" value="1"/>
</dbReference>
<dbReference type="InterPro" id="IPR046522">
    <property type="entry name" value="DUF6699"/>
</dbReference>
<gene>
    <name evidence="2" type="ORF">CPB84DRAFT_1962785</name>
</gene>
<sequence length="207" mass="23285">MGERIYVNKWAPGTSYGPVLSQTDVYLLDTPLELNPILEGKSEHQPLSFHLVTGFTQTGMRGGDNSVYGKDEPATLPRVNQLIIISHFAPWCTIVKRDAGVTIGDVCSTIFKEYTEHEVTEAEFGLLNSRLQDQMKRTAAANFQQTQPSNTWGGGGYYAPAQLPDRIRRIDWLRDKVYFEGLARDDKYAQHRLGFKAPNVFVMELTG</sequence>
<feature type="domain" description="DUF6699" evidence="1">
    <location>
        <begin position="67"/>
        <end position="185"/>
    </location>
</feature>
<dbReference type="Proteomes" id="UP000724874">
    <property type="component" value="Unassembled WGS sequence"/>
</dbReference>
<comment type="caution">
    <text evidence="2">The sequence shown here is derived from an EMBL/GenBank/DDBJ whole genome shotgun (WGS) entry which is preliminary data.</text>
</comment>
<name>A0A9P5NJI0_GYMJU</name>
<evidence type="ECO:0000313" key="3">
    <source>
        <dbReference type="Proteomes" id="UP000724874"/>
    </source>
</evidence>
<keyword evidence="3" id="KW-1185">Reference proteome</keyword>
<proteinExistence type="predicted"/>
<dbReference type="EMBL" id="JADNYJ010000054">
    <property type="protein sequence ID" value="KAF8898205.1"/>
    <property type="molecule type" value="Genomic_DNA"/>
</dbReference>
<evidence type="ECO:0000259" key="1">
    <source>
        <dbReference type="Pfam" id="PF20415"/>
    </source>
</evidence>
<reference evidence="2" key="1">
    <citation type="submission" date="2020-11" db="EMBL/GenBank/DDBJ databases">
        <authorList>
            <consortium name="DOE Joint Genome Institute"/>
            <person name="Ahrendt S."/>
            <person name="Riley R."/>
            <person name="Andreopoulos W."/>
            <person name="LaButti K."/>
            <person name="Pangilinan J."/>
            <person name="Ruiz-duenas F.J."/>
            <person name="Barrasa J.M."/>
            <person name="Sanchez-Garcia M."/>
            <person name="Camarero S."/>
            <person name="Miyauchi S."/>
            <person name="Serrano A."/>
            <person name="Linde D."/>
            <person name="Babiker R."/>
            <person name="Drula E."/>
            <person name="Ayuso-Fernandez I."/>
            <person name="Pacheco R."/>
            <person name="Padilla G."/>
            <person name="Ferreira P."/>
            <person name="Barriuso J."/>
            <person name="Kellner H."/>
            <person name="Castanera R."/>
            <person name="Alfaro M."/>
            <person name="Ramirez L."/>
            <person name="Pisabarro A.G."/>
            <person name="Kuo A."/>
            <person name="Tritt A."/>
            <person name="Lipzen A."/>
            <person name="He G."/>
            <person name="Yan M."/>
            <person name="Ng V."/>
            <person name="Cullen D."/>
            <person name="Martin F."/>
            <person name="Rosso M.-N."/>
            <person name="Henrissat B."/>
            <person name="Hibbett D."/>
            <person name="Martinez A.T."/>
            <person name="Grigoriev I.V."/>
        </authorList>
    </citation>
    <scope>NUCLEOTIDE SEQUENCE</scope>
    <source>
        <strain evidence="2">AH 44721</strain>
    </source>
</reference>
<protein>
    <recommendedName>
        <fullName evidence="1">DUF6699 domain-containing protein</fullName>
    </recommendedName>
</protein>
<dbReference type="AlphaFoldDB" id="A0A9P5NJI0"/>
<dbReference type="OrthoDB" id="3333333at2759"/>
<accession>A0A9P5NJI0</accession>
<organism evidence="2 3">
    <name type="scientific">Gymnopilus junonius</name>
    <name type="common">Spectacular rustgill mushroom</name>
    <name type="synonym">Gymnopilus spectabilis subsp. junonius</name>
    <dbReference type="NCBI Taxonomy" id="109634"/>
    <lineage>
        <taxon>Eukaryota</taxon>
        <taxon>Fungi</taxon>
        <taxon>Dikarya</taxon>
        <taxon>Basidiomycota</taxon>
        <taxon>Agaricomycotina</taxon>
        <taxon>Agaricomycetes</taxon>
        <taxon>Agaricomycetidae</taxon>
        <taxon>Agaricales</taxon>
        <taxon>Agaricineae</taxon>
        <taxon>Hymenogastraceae</taxon>
        <taxon>Gymnopilus</taxon>
    </lineage>
</organism>
<evidence type="ECO:0000313" key="2">
    <source>
        <dbReference type="EMBL" id="KAF8898205.1"/>
    </source>
</evidence>